<dbReference type="InterPro" id="IPR049450">
    <property type="entry name" value="ACOT8-like_C"/>
</dbReference>
<comment type="caution">
    <text evidence="3">The sequence shown here is derived from an EMBL/GenBank/DDBJ whole genome shotgun (WGS) entry which is preliminary data.</text>
</comment>
<dbReference type="Proteomes" id="UP001222770">
    <property type="component" value="Unassembled WGS sequence"/>
</dbReference>
<name>A0ABT6CE20_9SPHN</name>
<dbReference type="InterPro" id="IPR029069">
    <property type="entry name" value="HotDog_dom_sf"/>
</dbReference>
<dbReference type="RefSeq" id="WP_277275328.1">
    <property type="nucleotide sequence ID" value="NZ_JAROCY010000002.1"/>
</dbReference>
<evidence type="ECO:0000259" key="1">
    <source>
        <dbReference type="Pfam" id="PF13622"/>
    </source>
</evidence>
<dbReference type="Pfam" id="PF13622">
    <property type="entry name" value="4HBT_3"/>
    <property type="match status" value="1"/>
</dbReference>
<feature type="domain" description="Acyl-CoA thioesterase-like N-terminal HotDog" evidence="1">
    <location>
        <begin position="38"/>
        <end position="118"/>
    </location>
</feature>
<evidence type="ECO:0000313" key="3">
    <source>
        <dbReference type="EMBL" id="MDF8332169.1"/>
    </source>
</evidence>
<proteinExistence type="predicted"/>
<dbReference type="Pfam" id="PF20789">
    <property type="entry name" value="4HBT_3C"/>
    <property type="match status" value="1"/>
</dbReference>
<dbReference type="SUPFAM" id="SSF54637">
    <property type="entry name" value="Thioesterase/thiol ester dehydrase-isomerase"/>
    <property type="match status" value="2"/>
</dbReference>
<sequence>MNSAEASGDTASAEARSLAALAQSLQPADGGLALAGASGWMQGRTMYGGASSFLAYSAARALLPGLPPLRGAQVTFVAPVGESLQAQARLLRRGRSVTQVETDLTCGGELVHRTIWLFGEGRADNGIVPADAFEELTPPDECAEVAFGAHTPAFTARFEVRHAGPREESRPATIRRWVRLRERDGLDPMAELVAVGDMLPPGAMRAMERLGPISSINWAFTVLGEAPGTRDGWWLLETSSNQMAGGFSSETLRLWNADGIEMMRGLQSVAVFG</sequence>
<dbReference type="EMBL" id="JAROCY010000002">
    <property type="protein sequence ID" value="MDF8332169.1"/>
    <property type="molecule type" value="Genomic_DNA"/>
</dbReference>
<dbReference type="InterPro" id="IPR049449">
    <property type="entry name" value="TesB_ACOT8-like_N"/>
</dbReference>
<feature type="domain" description="Acyl-CoA thioesterase-like C-terminal" evidence="2">
    <location>
        <begin position="139"/>
        <end position="271"/>
    </location>
</feature>
<dbReference type="Gene3D" id="2.40.160.210">
    <property type="entry name" value="Acyl-CoA thioesterase, double hotdog domain"/>
    <property type="match status" value="1"/>
</dbReference>
<evidence type="ECO:0000313" key="4">
    <source>
        <dbReference type="Proteomes" id="UP001222770"/>
    </source>
</evidence>
<keyword evidence="4" id="KW-1185">Reference proteome</keyword>
<protein>
    <submittedName>
        <fullName evidence="3">Thioesterase family protein</fullName>
    </submittedName>
</protein>
<organism evidence="3 4">
    <name type="scientific">Novosphingobium cyanobacteriorum</name>
    <dbReference type="NCBI Taxonomy" id="3024215"/>
    <lineage>
        <taxon>Bacteria</taxon>
        <taxon>Pseudomonadati</taxon>
        <taxon>Pseudomonadota</taxon>
        <taxon>Alphaproteobacteria</taxon>
        <taxon>Sphingomonadales</taxon>
        <taxon>Sphingomonadaceae</taxon>
        <taxon>Novosphingobium</taxon>
    </lineage>
</organism>
<reference evidence="3 4" key="1">
    <citation type="submission" date="2023-03" db="EMBL/GenBank/DDBJ databases">
        <title>Novosphingobium cyanobacteriorum sp. nov., isolated from a eutrophic reservoir during the Microcystis bloom period.</title>
        <authorList>
            <person name="Kang M."/>
            <person name="Le V."/>
            <person name="Ko S.-R."/>
            <person name="Lee S.-A."/>
            <person name="Ahn C.-Y."/>
        </authorList>
    </citation>
    <scope>NUCLEOTIDE SEQUENCE [LARGE SCALE GENOMIC DNA]</scope>
    <source>
        <strain evidence="3 4">HBC54</strain>
    </source>
</reference>
<dbReference type="InterPro" id="IPR042171">
    <property type="entry name" value="Acyl-CoA_hotdog"/>
</dbReference>
<accession>A0ABT6CE20</accession>
<gene>
    <name evidence="3" type="ORF">POM99_03070</name>
</gene>
<evidence type="ECO:0000259" key="2">
    <source>
        <dbReference type="Pfam" id="PF20789"/>
    </source>
</evidence>